<comment type="caution">
    <text evidence="4">The sequence shown here is derived from an EMBL/GenBank/DDBJ whole genome shotgun (WGS) entry which is preliminary data.</text>
</comment>
<dbReference type="RefSeq" id="WP_248995999.1">
    <property type="nucleotide sequence ID" value="NZ_JAKIKP010000008.1"/>
</dbReference>
<dbReference type="PROSITE" id="PS51371">
    <property type="entry name" value="CBS"/>
    <property type="match status" value="2"/>
</dbReference>
<gene>
    <name evidence="4" type="ORF">L2672_11510</name>
</gene>
<organism evidence="4 5">
    <name type="scientific">Shewanella gaetbuli</name>
    <dbReference type="NCBI Taxonomy" id="220752"/>
    <lineage>
        <taxon>Bacteria</taxon>
        <taxon>Pseudomonadati</taxon>
        <taxon>Pseudomonadota</taxon>
        <taxon>Gammaproteobacteria</taxon>
        <taxon>Alteromonadales</taxon>
        <taxon>Shewanellaceae</taxon>
        <taxon>Shewanella</taxon>
    </lineage>
</organism>
<evidence type="ECO:0000256" key="1">
    <source>
        <dbReference type="ARBA" id="ARBA00023122"/>
    </source>
</evidence>
<dbReference type="EMBL" id="JAKIKP010000008">
    <property type="protein sequence ID" value="MCL1143321.1"/>
    <property type="molecule type" value="Genomic_DNA"/>
</dbReference>
<dbReference type="SMART" id="SM00116">
    <property type="entry name" value="CBS"/>
    <property type="match status" value="2"/>
</dbReference>
<name>A0A9X1ZKP2_9GAMM</name>
<dbReference type="AlphaFoldDB" id="A0A9X1ZKP2"/>
<feature type="domain" description="CBS" evidence="3">
    <location>
        <begin position="77"/>
        <end position="133"/>
    </location>
</feature>
<dbReference type="InterPro" id="IPR046342">
    <property type="entry name" value="CBS_dom_sf"/>
</dbReference>
<dbReference type="InterPro" id="IPR000644">
    <property type="entry name" value="CBS_dom"/>
</dbReference>
<dbReference type="Pfam" id="PF00571">
    <property type="entry name" value="CBS"/>
    <property type="match status" value="2"/>
</dbReference>
<dbReference type="SUPFAM" id="SSF54631">
    <property type="entry name" value="CBS-domain pair"/>
    <property type="match status" value="1"/>
</dbReference>
<dbReference type="Gene3D" id="3.10.580.10">
    <property type="entry name" value="CBS-domain"/>
    <property type="match status" value="1"/>
</dbReference>
<dbReference type="InterPro" id="IPR044729">
    <property type="entry name" value="CBS_bac"/>
</dbReference>
<accession>A0A9X1ZKP2</accession>
<dbReference type="PANTHER" id="PTHR43080">
    <property type="entry name" value="CBS DOMAIN-CONTAINING PROTEIN CBSX3, MITOCHONDRIAL"/>
    <property type="match status" value="1"/>
</dbReference>
<dbReference type="InterPro" id="IPR051257">
    <property type="entry name" value="Diverse_CBS-Domain"/>
</dbReference>
<keyword evidence="1 2" id="KW-0129">CBS domain</keyword>
<sequence length="138" mass="15300">MDSIKIIDYMDRRPVLLNANMSLAVAVEKLLESQRPGAPVVGEQGELVGFLSQQDCLAVMLKSSYHCDLTSKVKDCMKTEVLSVRPDESMLHLAEQMTGAKPKIYPVVEHGKVIGAITRQDVLKAMNTYMQQCYLSPA</sequence>
<keyword evidence="5" id="KW-1185">Reference proteome</keyword>
<feature type="domain" description="CBS" evidence="3">
    <location>
        <begin position="10"/>
        <end position="69"/>
    </location>
</feature>
<evidence type="ECO:0000259" key="3">
    <source>
        <dbReference type="PROSITE" id="PS51371"/>
    </source>
</evidence>
<reference evidence="4" key="1">
    <citation type="submission" date="2022-01" db="EMBL/GenBank/DDBJ databases">
        <title>Whole genome-based taxonomy of the Shewanellaceae.</title>
        <authorList>
            <person name="Martin-Rodriguez A.J."/>
        </authorList>
    </citation>
    <scope>NUCLEOTIDE SEQUENCE</scope>
    <source>
        <strain evidence="4">DSM 16422</strain>
    </source>
</reference>
<evidence type="ECO:0000313" key="5">
    <source>
        <dbReference type="Proteomes" id="UP001139333"/>
    </source>
</evidence>
<evidence type="ECO:0000256" key="2">
    <source>
        <dbReference type="PROSITE-ProRule" id="PRU00703"/>
    </source>
</evidence>
<dbReference type="PANTHER" id="PTHR43080:SF2">
    <property type="entry name" value="CBS DOMAIN-CONTAINING PROTEIN"/>
    <property type="match status" value="1"/>
</dbReference>
<protein>
    <submittedName>
        <fullName evidence="4">CBS domain-containing protein</fullName>
    </submittedName>
</protein>
<proteinExistence type="predicted"/>
<dbReference type="CDD" id="cd04629">
    <property type="entry name" value="CBS_pair_bac"/>
    <property type="match status" value="1"/>
</dbReference>
<evidence type="ECO:0000313" key="4">
    <source>
        <dbReference type="EMBL" id="MCL1143321.1"/>
    </source>
</evidence>
<dbReference type="Proteomes" id="UP001139333">
    <property type="component" value="Unassembled WGS sequence"/>
</dbReference>